<dbReference type="NCBIfam" id="TIGR00962">
    <property type="entry name" value="atpA"/>
    <property type="match status" value="1"/>
</dbReference>
<dbReference type="GO" id="GO:0016787">
    <property type="term" value="F:hydrolase activity"/>
    <property type="evidence" value="ECO:0007669"/>
    <property type="project" value="UniProtKB-KW"/>
</dbReference>
<evidence type="ECO:0000256" key="8">
    <source>
        <dbReference type="ARBA" id="ARBA00022967"/>
    </source>
</evidence>
<evidence type="ECO:0000259" key="15">
    <source>
        <dbReference type="Pfam" id="PF00006"/>
    </source>
</evidence>
<gene>
    <name evidence="14 18" type="primary">atpA</name>
    <name evidence="18" type="ORF">AQS8620_00518</name>
</gene>
<evidence type="ECO:0000256" key="5">
    <source>
        <dbReference type="ARBA" id="ARBA00022741"/>
    </source>
</evidence>
<dbReference type="CDD" id="cd18113">
    <property type="entry name" value="ATP-synt_F1_alpha_C"/>
    <property type="match status" value="1"/>
</dbReference>
<dbReference type="AlphaFoldDB" id="A0A1Y5RLX8"/>
<dbReference type="SUPFAM" id="SSF47917">
    <property type="entry name" value="C-terminal domain of alpha and beta subunits of F1 ATP synthase"/>
    <property type="match status" value="1"/>
</dbReference>
<dbReference type="Pfam" id="PF00006">
    <property type="entry name" value="ATP-synt_ab"/>
    <property type="match status" value="1"/>
</dbReference>
<evidence type="ECO:0000256" key="11">
    <source>
        <dbReference type="ARBA" id="ARBA00023196"/>
    </source>
</evidence>
<keyword evidence="19" id="KW-1185">Reference proteome</keyword>
<reference evidence="18 19" key="1">
    <citation type="submission" date="2017-03" db="EMBL/GenBank/DDBJ databases">
        <authorList>
            <person name="Afonso C.L."/>
            <person name="Miller P.J."/>
            <person name="Scott M.A."/>
            <person name="Spackman E."/>
            <person name="Goraichik I."/>
            <person name="Dimitrov K.M."/>
            <person name="Suarez D.L."/>
            <person name="Swayne D.E."/>
        </authorList>
    </citation>
    <scope>NUCLEOTIDE SEQUENCE [LARGE SCALE GENOMIC DNA]</scope>
    <source>
        <strain evidence="18 19">CECT 8620</strain>
    </source>
</reference>
<dbReference type="SUPFAM" id="SSF52540">
    <property type="entry name" value="P-loop containing nucleoside triphosphate hydrolases"/>
    <property type="match status" value="1"/>
</dbReference>
<evidence type="ECO:0000256" key="9">
    <source>
        <dbReference type="ARBA" id="ARBA00023065"/>
    </source>
</evidence>
<dbReference type="SUPFAM" id="SSF50615">
    <property type="entry name" value="N-terminal domain of alpha and beta subunits of F1 ATP synthase"/>
    <property type="match status" value="1"/>
</dbReference>
<dbReference type="FunFam" id="3.40.50.300:FF:002432">
    <property type="entry name" value="ATP synthase subunit alpha, mitochondrial"/>
    <property type="match status" value="1"/>
</dbReference>
<feature type="binding site" evidence="14">
    <location>
        <begin position="169"/>
        <end position="176"/>
    </location>
    <ligand>
        <name>ATP</name>
        <dbReference type="ChEBI" id="CHEBI:30616"/>
    </ligand>
</feature>
<dbReference type="PROSITE" id="PS00152">
    <property type="entry name" value="ATPASE_ALPHA_BETA"/>
    <property type="match status" value="1"/>
</dbReference>
<evidence type="ECO:0000256" key="6">
    <source>
        <dbReference type="ARBA" id="ARBA00022781"/>
    </source>
</evidence>
<keyword evidence="5 14" id="KW-0547">Nucleotide-binding</keyword>
<evidence type="ECO:0000256" key="10">
    <source>
        <dbReference type="ARBA" id="ARBA00023136"/>
    </source>
</evidence>
<dbReference type="InterPro" id="IPR020003">
    <property type="entry name" value="ATPase_a/bsu_AS"/>
</dbReference>
<feature type="domain" description="ATPase F1/V1/A1 complex alpha/beta subunit N-terminal" evidence="17">
    <location>
        <begin position="25"/>
        <end position="92"/>
    </location>
</feature>
<dbReference type="NCBIfam" id="NF009884">
    <property type="entry name" value="PRK13343.1"/>
    <property type="match status" value="1"/>
</dbReference>
<dbReference type="CDD" id="cd18116">
    <property type="entry name" value="ATP-synt_F1_alpha_N"/>
    <property type="match status" value="1"/>
</dbReference>
<evidence type="ECO:0000256" key="3">
    <source>
        <dbReference type="ARBA" id="ARBA00008936"/>
    </source>
</evidence>
<dbReference type="InterPro" id="IPR004100">
    <property type="entry name" value="ATPase_F1/V1/A1_a/bsu_N"/>
</dbReference>
<dbReference type="Gene3D" id="1.20.150.20">
    <property type="entry name" value="ATP synthase alpha/beta chain, C-terminal domain"/>
    <property type="match status" value="1"/>
</dbReference>
<dbReference type="GO" id="GO:0005886">
    <property type="term" value="C:plasma membrane"/>
    <property type="evidence" value="ECO:0007669"/>
    <property type="project" value="UniProtKB-SubCell"/>
</dbReference>
<feature type="domain" description="ATP synthase alpha subunit C-terminal" evidence="16">
    <location>
        <begin position="380"/>
        <end position="506"/>
    </location>
</feature>
<protein>
    <recommendedName>
        <fullName evidence="14">ATP synthase subunit alpha</fullName>
        <ecNumber evidence="14">7.1.2.2</ecNumber>
    </recommendedName>
    <alternativeName>
        <fullName evidence="14">ATP synthase F1 sector subunit alpha</fullName>
    </alternativeName>
    <alternativeName>
        <fullName evidence="14">F-ATPase subunit alpha</fullName>
    </alternativeName>
</protein>
<dbReference type="PIRSF" id="PIRSF039088">
    <property type="entry name" value="F_ATPase_subunit_alpha"/>
    <property type="match status" value="1"/>
</dbReference>
<dbReference type="GO" id="GO:0043531">
    <property type="term" value="F:ADP binding"/>
    <property type="evidence" value="ECO:0007669"/>
    <property type="project" value="TreeGrafter"/>
</dbReference>
<evidence type="ECO:0000256" key="4">
    <source>
        <dbReference type="ARBA" id="ARBA00022448"/>
    </source>
</evidence>
<dbReference type="GO" id="GO:0005524">
    <property type="term" value="F:ATP binding"/>
    <property type="evidence" value="ECO:0007669"/>
    <property type="project" value="UniProtKB-UniRule"/>
</dbReference>
<dbReference type="InterPro" id="IPR033732">
    <property type="entry name" value="ATP_synth_F1_a_nt-bd_dom"/>
</dbReference>
<comment type="function">
    <text evidence="1 14">Produces ATP from ADP in the presence of a proton gradient across the membrane. The alpha chain is a regulatory subunit.</text>
</comment>
<dbReference type="RefSeq" id="WP_085835230.1">
    <property type="nucleotide sequence ID" value="NZ_FWFS01000001.1"/>
</dbReference>
<dbReference type="InterPro" id="IPR000194">
    <property type="entry name" value="ATPase_F1/V1/A1_a/bsu_nucl-bd"/>
</dbReference>
<feature type="domain" description="ATPase F1/V1/A1 complex alpha/beta subunit nucleotide-binding" evidence="15">
    <location>
        <begin position="149"/>
        <end position="373"/>
    </location>
</feature>
<evidence type="ECO:0000259" key="17">
    <source>
        <dbReference type="Pfam" id="PF02874"/>
    </source>
</evidence>
<dbReference type="PANTHER" id="PTHR48082">
    <property type="entry name" value="ATP SYNTHASE SUBUNIT ALPHA, MITOCHONDRIAL"/>
    <property type="match status" value="1"/>
</dbReference>
<evidence type="ECO:0000256" key="14">
    <source>
        <dbReference type="HAMAP-Rule" id="MF_01346"/>
    </source>
</evidence>
<dbReference type="HAMAP" id="MF_01346">
    <property type="entry name" value="ATP_synth_alpha_bact"/>
    <property type="match status" value="1"/>
</dbReference>
<dbReference type="FunFam" id="2.40.30.20:FF:000001">
    <property type="entry name" value="ATP synthase subunit alpha"/>
    <property type="match status" value="1"/>
</dbReference>
<keyword evidence="11 14" id="KW-0139">CF(1)</keyword>
<dbReference type="OrthoDB" id="9803053at2"/>
<comment type="catalytic activity">
    <reaction evidence="14">
        <text>ATP + H2O + 4 H(+)(in) = ADP + phosphate + 5 H(+)(out)</text>
        <dbReference type="Rhea" id="RHEA:57720"/>
        <dbReference type="ChEBI" id="CHEBI:15377"/>
        <dbReference type="ChEBI" id="CHEBI:15378"/>
        <dbReference type="ChEBI" id="CHEBI:30616"/>
        <dbReference type="ChEBI" id="CHEBI:43474"/>
        <dbReference type="ChEBI" id="CHEBI:456216"/>
        <dbReference type="EC" id="7.1.2.2"/>
    </reaction>
</comment>
<name>A0A1Y5RLX8_9RHOB</name>
<organism evidence="18 19">
    <name type="scientific">Aquimixticola soesokkakensis</name>
    <dbReference type="NCBI Taxonomy" id="1519096"/>
    <lineage>
        <taxon>Bacteria</taxon>
        <taxon>Pseudomonadati</taxon>
        <taxon>Pseudomonadota</taxon>
        <taxon>Alphaproteobacteria</taxon>
        <taxon>Rhodobacterales</taxon>
        <taxon>Paracoccaceae</taxon>
        <taxon>Aquimixticola</taxon>
    </lineage>
</organism>
<keyword evidence="18" id="KW-0378">Hydrolase</keyword>
<comment type="similarity">
    <text evidence="3 14">Belongs to the ATPase alpha/beta chains family.</text>
</comment>
<accession>A0A1Y5RLX8</accession>
<evidence type="ECO:0000256" key="1">
    <source>
        <dbReference type="ARBA" id="ARBA00003784"/>
    </source>
</evidence>
<comment type="subcellular location">
    <subcellularLocation>
        <location evidence="14">Cell membrane</location>
        <topology evidence="14">Peripheral membrane protein</topology>
    </subcellularLocation>
    <subcellularLocation>
        <location evidence="2">Membrane</location>
    </subcellularLocation>
</comment>
<evidence type="ECO:0000256" key="2">
    <source>
        <dbReference type="ARBA" id="ARBA00004370"/>
    </source>
</evidence>
<dbReference type="Pfam" id="PF02874">
    <property type="entry name" value="ATP-synt_ab_N"/>
    <property type="match status" value="1"/>
</dbReference>
<feature type="site" description="Required for activity" evidence="14">
    <location>
        <position position="371"/>
    </location>
</feature>
<evidence type="ECO:0000256" key="13">
    <source>
        <dbReference type="ARBA" id="ARBA00026013"/>
    </source>
</evidence>
<evidence type="ECO:0000256" key="12">
    <source>
        <dbReference type="ARBA" id="ARBA00023310"/>
    </source>
</evidence>
<keyword evidence="8 14" id="KW-1278">Translocase</keyword>
<evidence type="ECO:0000256" key="7">
    <source>
        <dbReference type="ARBA" id="ARBA00022840"/>
    </source>
</evidence>
<sequence length="511" mass="55055">MGIQAAEISAILKEQIKNFGQDAEVAEVGRVLSVGDGIARVHGLDNIQAGEMVEFPGGIRGMALNLEADNVGIVIFGSDRDIKEGDVVKRTNSIVDVPAGDALLGRVVDGLGNPLDGKGPIEASERRIADVKAPGIIPRKSVHEPMATGLKSVDAMIPVGRGQRELIIGDRQTGKTAVALDAILNQKSYNDAATKEYDKLYCVYVAIGQKRSTVAQLVKKLEETGAMEYSIVVAATASDPAPMQFLAPYAATAMAEYFRDNGRHALIIYDDLSKQAVSYRQMSLLLRRPPGREAYPGDVFYLHSRLLERSSKLNEDFGAGSLTALPIIETQGGDVSAFIPTNVISITDGQIFLETELFYQGIRPAVNTGLSVSRVGSSAQTKAMSSVAGPVKLSLAQYREMAAFAQFGSDLDASTQRLLNRGARLTELMKQPQYAPLTNSEIVCVIFAGTNGYLDKVAVSDVGRFEKGLLEFLRGKRKDILDWIAAEDPKIKGEPADRLKAALDEFAADFA</sequence>
<dbReference type="CDD" id="cd01132">
    <property type="entry name" value="F1-ATPase_alpha_CD"/>
    <property type="match status" value="1"/>
</dbReference>
<proteinExistence type="inferred from homology"/>
<keyword evidence="6 14" id="KW-0375">Hydrogen ion transport</keyword>
<keyword evidence="7 14" id="KW-0067">ATP-binding</keyword>
<dbReference type="Pfam" id="PF00306">
    <property type="entry name" value="ATP-synt_ab_C"/>
    <property type="match status" value="1"/>
</dbReference>
<keyword evidence="12 14" id="KW-0066">ATP synthesis</keyword>
<dbReference type="GO" id="GO:0046933">
    <property type="term" value="F:proton-transporting ATP synthase activity, rotational mechanism"/>
    <property type="evidence" value="ECO:0007669"/>
    <property type="project" value="UniProtKB-UniRule"/>
</dbReference>
<dbReference type="Gene3D" id="2.40.30.20">
    <property type="match status" value="1"/>
</dbReference>
<keyword evidence="10 14" id="KW-0472">Membrane</keyword>
<evidence type="ECO:0000313" key="19">
    <source>
        <dbReference type="Proteomes" id="UP000193862"/>
    </source>
</evidence>
<evidence type="ECO:0000259" key="16">
    <source>
        <dbReference type="Pfam" id="PF00306"/>
    </source>
</evidence>
<dbReference type="InterPro" id="IPR036121">
    <property type="entry name" value="ATPase_F1/V1/A1_a/bsu_N_sf"/>
</dbReference>
<keyword evidence="4 14" id="KW-0813">Transport</keyword>
<dbReference type="GO" id="GO:0045259">
    <property type="term" value="C:proton-transporting ATP synthase complex"/>
    <property type="evidence" value="ECO:0007669"/>
    <property type="project" value="UniProtKB-KW"/>
</dbReference>
<dbReference type="InterPro" id="IPR027417">
    <property type="entry name" value="P-loop_NTPase"/>
</dbReference>
<dbReference type="InterPro" id="IPR000793">
    <property type="entry name" value="ATP_synth_asu_C"/>
</dbReference>
<dbReference type="Gene3D" id="3.40.50.300">
    <property type="entry name" value="P-loop containing nucleotide triphosphate hydrolases"/>
    <property type="match status" value="1"/>
</dbReference>
<dbReference type="EC" id="7.1.2.2" evidence="14"/>
<comment type="subunit">
    <text evidence="13">F-type ATPases have 2 components, CF(1) - the catalytic core - and CF(0) - the membrane proton channel. CF(1) has five subunits: alpha(3), beta(3), gamma(1), delta(1), epsilon(1). CF(0) has four main subunits: a(1), b(1), b'(1) and c(9-12).</text>
</comment>
<dbReference type="FunFam" id="1.20.150.20:FF:000001">
    <property type="entry name" value="ATP synthase subunit alpha"/>
    <property type="match status" value="1"/>
</dbReference>
<dbReference type="InterPro" id="IPR005294">
    <property type="entry name" value="ATP_synth_F1_asu"/>
</dbReference>
<dbReference type="Proteomes" id="UP000193862">
    <property type="component" value="Unassembled WGS sequence"/>
</dbReference>
<dbReference type="PANTHER" id="PTHR48082:SF2">
    <property type="entry name" value="ATP SYNTHASE SUBUNIT ALPHA, MITOCHONDRIAL"/>
    <property type="match status" value="1"/>
</dbReference>
<dbReference type="InterPro" id="IPR023366">
    <property type="entry name" value="ATP_synth_asu-like_sf"/>
</dbReference>
<dbReference type="EMBL" id="FWFS01000001">
    <property type="protein sequence ID" value="SLN20412.1"/>
    <property type="molecule type" value="Genomic_DNA"/>
</dbReference>
<keyword evidence="14" id="KW-1003">Cell membrane</keyword>
<evidence type="ECO:0000313" key="18">
    <source>
        <dbReference type="EMBL" id="SLN20412.1"/>
    </source>
</evidence>
<keyword evidence="9 14" id="KW-0406">Ion transport</keyword>
<dbReference type="InterPro" id="IPR038376">
    <property type="entry name" value="ATP_synth_asu_C_sf"/>
</dbReference>